<evidence type="ECO:0000256" key="2">
    <source>
        <dbReference type="ARBA" id="ARBA00022692"/>
    </source>
</evidence>
<dbReference type="Proteomes" id="UP000452321">
    <property type="component" value="Unassembled WGS sequence"/>
</dbReference>
<comment type="subcellular location">
    <subcellularLocation>
        <location evidence="1">Membrane</location>
        <topology evidence="1">Multi-pass membrane protein</topology>
    </subcellularLocation>
</comment>
<feature type="domain" description="NADH-Ubiquinone oxidoreductase (complex I) chain 5 N-terminal" evidence="8">
    <location>
        <begin position="77"/>
        <end position="122"/>
    </location>
</feature>
<feature type="transmembrane region" description="Helical" evidence="6">
    <location>
        <begin position="659"/>
        <end position="680"/>
    </location>
</feature>
<reference evidence="9 10" key="1">
    <citation type="submission" date="2019-11" db="EMBL/GenBank/DDBJ databases">
        <title>Genome sequences of 17 halophilic strains isolated from different environments.</title>
        <authorList>
            <person name="Furrow R.E."/>
        </authorList>
    </citation>
    <scope>NUCLEOTIDE SEQUENCE [LARGE SCALE GENOMIC DNA]</scope>
    <source>
        <strain evidence="9 10">22502_06_Cabo</strain>
    </source>
</reference>
<organism evidence="9 10">
    <name type="scientific">Halorubrum distributum</name>
    <dbReference type="NCBI Taxonomy" id="29283"/>
    <lineage>
        <taxon>Archaea</taxon>
        <taxon>Methanobacteriati</taxon>
        <taxon>Methanobacteriota</taxon>
        <taxon>Stenosarchaea group</taxon>
        <taxon>Halobacteria</taxon>
        <taxon>Halobacteriales</taxon>
        <taxon>Haloferacaceae</taxon>
        <taxon>Halorubrum</taxon>
        <taxon>Halorubrum distributum group</taxon>
    </lineage>
</organism>
<feature type="region of interest" description="Disordered" evidence="5">
    <location>
        <begin position="482"/>
        <end position="642"/>
    </location>
</feature>
<feature type="transmembrane region" description="Helical" evidence="6">
    <location>
        <begin position="431"/>
        <end position="451"/>
    </location>
</feature>
<feature type="domain" description="NADH:quinone oxidoreductase/Mrp antiporter transmembrane" evidence="7">
    <location>
        <begin position="138"/>
        <end position="432"/>
    </location>
</feature>
<keyword evidence="2 6" id="KW-0812">Transmembrane</keyword>
<dbReference type="InterPro" id="IPR001516">
    <property type="entry name" value="Proton_antipo_N"/>
</dbReference>
<evidence type="ECO:0000259" key="8">
    <source>
        <dbReference type="Pfam" id="PF00662"/>
    </source>
</evidence>
<evidence type="ECO:0000256" key="4">
    <source>
        <dbReference type="ARBA" id="ARBA00023136"/>
    </source>
</evidence>
<dbReference type="PANTHER" id="PTHR43373:SF1">
    <property type="entry name" value="NA(+)_H(+) ANTIPORTER SUBUNIT A"/>
    <property type="match status" value="1"/>
</dbReference>
<feature type="compositionally biased region" description="Acidic residues" evidence="5">
    <location>
        <begin position="494"/>
        <end position="549"/>
    </location>
</feature>
<feature type="transmembrane region" description="Helical" evidence="6">
    <location>
        <begin position="247"/>
        <end position="269"/>
    </location>
</feature>
<evidence type="ECO:0000259" key="7">
    <source>
        <dbReference type="Pfam" id="PF00361"/>
    </source>
</evidence>
<feature type="transmembrane region" description="Helical" evidence="6">
    <location>
        <begin position="37"/>
        <end position="57"/>
    </location>
</feature>
<evidence type="ECO:0000256" key="6">
    <source>
        <dbReference type="SAM" id="Phobius"/>
    </source>
</evidence>
<keyword evidence="3 6" id="KW-1133">Transmembrane helix</keyword>
<feature type="compositionally biased region" description="Basic and acidic residues" evidence="5">
    <location>
        <begin position="558"/>
        <end position="583"/>
    </location>
</feature>
<evidence type="ECO:0000256" key="1">
    <source>
        <dbReference type="ARBA" id="ARBA00004141"/>
    </source>
</evidence>
<feature type="transmembrane region" description="Helical" evidence="6">
    <location>
        <begin position="12"/>
        <end position="30"/>
    </location>
</feature>
<feature type="transmembrane region" description="Helical" evidence="6">
    <location>
        <begin position="390"/>
        <end position="411"/>
    </location>
</feature>
<evidence type="ECO:0000256" key="3">
    <source>
        <dbReference type="ARBA" id="ARBA00022989"/>
    </source>
</evidence>
<feature type="transmembrane region" description="Helical" evidence="6">
    <location>
        <begin position="121"/>
        <end position="148"/>
    </location>
</feature>
<feature type="transmembrane region" description="Helical" evidence="6">
    <location>
        <begin position="63"/>
        <end position="82"/>
    </location>
</feature>
<comment type="caution">
    <text evidence="9">The sequence shown here is derived from an EMBL/GenBank/DDBJ whole genome shotgun (WGS) entry which is preliminary data.</text>
</comment>
<feature type="transmembrane region" description="Helical" evidence="6">
    <location>
        <begin position="289"/>
        <end position="313"/>
    </location>
</feature>
<dbReference type="InterPro" id="IPR001750">
    <property type="entry name" value="ND/Mrp_TM"/>
</dbReference>
<name>A0A6B1IMH4_9EURY</name>
<feature type="transmembrane region" description="Helical" evidence="6">
    <location>
        <begin position="217"/>
        <end position="235"/>
    </location>
</feature>
<evidence type="ECO:0000313" key="10">
    <source>
        <dbReference type="Proteomes" id="UP000452321"/>
    </source>
</evidence>
<dbReference type="PANTHER" id="PTHR43373">
    <property type="entry name" value="NA(+)/H(+) ANTIPORTER SUBUNIT"/>
    <property type="match status" value="1"/>
</dbReference>
<dbReference type="NCBIfam" id="NF005561">
    <property type="entry name" value="PRK07234.1-1"/>
    <property type="match status" value="1"/>
</dbReference>
<dbReference type="Pfam" id="PF00361">
    <property type="entry name" value="Proton_antipo_M"/>
    <property type="match status" value="1"/>
</dbReference>
<accession>A0A6B1IMH4</accession>
<keyword evidence="4 6" id="KW-0472">Membrane</keyword>
<feature type="transmembrane region" description="Helical" evidence="6">
    <location>
        <begin position="89"/>
        <end position="109"/>
    </location>
</feature>
<feature type="transmembrane region" description="Helical" evidence="6">
    <location>
        <begin position="322"/>
        <end position="343"/>
    </location>
</feature>
<dbReference type="RefSeq" id="WP_159358724.1">
    <property type="nucleotide sequence ID" value="NZ_WMFC01000012.1"/>
</dbReference>
<feature type="transmembrane region" description="Helical" evidence="6">
    <location>
        <begin position="174"/>
        <end position="197"/>
    </location>
</feature>
<feature type="compositionally biased region" description="Basic and acidic residues" evidence="5">
    <location>
        <begin position="605"/>
        <end position="635"/>
    </location>
</feature>
<dbReference type="AlphaFoldDB" id="A0A6B1IMH4"/>
<evidence type="ECO:0000256" key="5">
    <source>
        <dbReference type="SAM" id="MobiDB-lite"/>
    </source>
</evidence>
<sequence>MTDAVLSDPRPLLAVLVSFVAAFLIVASYRSPNVREGWTLVASLAKFGIVASMLPAVLDGAVFEWSAGAFLPGIGAPIEFALRADALGMLFAFLASGLWIITSFYSIGYMRGLDEPNQTRYFAAFAVSLAATMGIAFAGNLVTIFVFYELLSIATYPLVAHDETAEARSAGRKYLAYTMFGGGVLVLAGTALVYLLAGSVDFTAGGIAALANADPGLAMLAFFLLAIGFGVKAGIMPLHQWLPEAMVAPTPVSGLLHAVAVVKSGAFGVSRVVLDVFGPELVFDLSLPFGFTAGLVLSTIGAITLTAASLIALRKDHLKRRLAYSTISQLSYIILGLGLFGWYGLVGALLHIPAHAFMKLTLFFCAGNIHVSTHTDYISQMAGIGKRMPLTMGAFTIASLGMAGIPLLAGFVSKYYMLIGGVRMGMNFTPVAYYLVGALLLSGVLNIAYFWPVIYTAFFEAEDAHDAKPLVDFPLGGEPQSIVAATDGGRAGDGDADQNDDDHEGSADDVDDIVADAGDGDDPSSEAADGVDESDIPDADLDDLPTDEEGVVRPDFAASERDFSEPAERVDTGDYAVDERPSDADVPFGPGRADPEESASADAVETDRGPDDPHGDHDDDPHGGHDADTHDDGHHGGPPAGGWKHIAGLDALRGRESTWFTLGPILAAMTLAVLLGVIPYEMGFLELIELIVDTRLPEGVVRP</sequence>
<dbReference type="Pfam" id="PF00662">
    <property type="entry name" value="Proton_antipo_N"/>
    <property type="match status" value="1"/>
</dbReference>
<evidence type="ECO:0000313" key="9">
    <source>
        <dbReference type="EMBL" id="MYL68228.1"/>
    </source>
</evidence>
<dbReference type="GO" id="GO:0016020">
    <property type="term" value="C:membrane"/>
    <property type="evidence" value="ECO:0007669"/>
    <property type="project" value="UniProtKB-SubCell"/>
</dbReference>
<dbReference type="PRINTS" id="PR01434">
    <property type="entry name" value="NADHDHGNASE5"/>
</dbReference>
<proteinExistence type="predicted"/>
<protein>
    <submittedName>
        <fullName evidence="9">Cation:proton antiporter</fullName>
    </submittedName>
</protein>
<dbReference type="EMBL" id="WMFC01000012">
    <property type="protein sequence ID" value="MYL68228.1"/>
    <property type="molecule type" value="Genomic_DNA"/>
</dbReference>
<dbReference type="InterPro" id="IPR050616">
    <property type="entry name" value="CPA3_Na-H_Antiporter_A"/>
</dbReference>
<gene>
    <name evidence="9" type="ORF">GLW30_10865</name>
</gene>